<dbReference type="EMBL" id="BAAAVS010000021">
    <property type="protein sequence ID" value="GAA3035021.1"/>
    <property type="molecule type" value="Genomic_DNA"/>
</dbReference>
<proteinExistence type="predicted"/>
<keyword evidence="1" id="KW-1133">Transmembrane helix</keyword>
<sequence length="184" mass="19632">MSAEDESSDRSTSRASLFRDERGYLSPAFLATLIAVPVMIIAGFITFAMLRDGTTTPLDSMSAQPGTEAACAPFMAALPEQLGNYGHKSVSGTAARWRAGNGDSVALRCGVERPPGLAPSSRLQVVDSAQWFITDERDAGVAYVAVDHRPYVALWLPLNSGSAPIGTVTALIDKHLERAPLELR</sequence>
<feature type="transmembrane region" description="Helical" evidence="1">
    <location>
        <begin position="28"/>
        <end position="50"/>
    </location>
</feature>
<accession>A0ABP6L9L6</accession>
<gene>
    <name evidence="2" type="ORF">GCM10010528_14800</name>
</gene>
<name>A0ABP6L9L6_9ACTN</name>
<dbReference type="Pfam" id="PF12028">
    <property type="entry name" value="DUF3515"/>
    <property type="match status" value="1"/>
</dbReference>
<evidence type="ECO:0000256" key="1">
    <source>
        <dbReference type="SAM" id="Phobius"/>
    </source>
</evidence>
<keyword evidence="1" id="KW-0472">Membrane</keyword>
<keyword evidence="3" id="KW-1185">Reference proteome</keyword>
<evidence type="ECO:0000313" key="3">
    <source>
        <dbReference type="Proteomes" id="UP001501035"/>
    </source>
</evidence>
<dbReference type="Proteomes" id="UP001501035">
    <property type="component" value="Unassembled WGS sequence"/>
</dbReference>
<keyword evidence="1" id="KW-0812">Transmembrane</keyword>
<dbReference type="InterPro" id="IPR021903">
    <property type="entry name" value="DUF3515"/>
</dbReference>
<comment type="caution">
    <text evidence="2">The sequence shown here is derived from an EMBL/GenBank/DDBJ whole genome shotgun (WGS) entry which is preliminary data.</text>
</comment>
<dbReference type="RefSeq" id="WP_290713982.1">
    <property type="nucleotide sequence ID" value="NZ_BAAAVS010000021.1"/>
</dbReference>
<organism evidence="2 3">
    <name type="scientific">Gordonia defluvii</name>
    <dbReference type="NCBI Taxonomy" id="283718"/>
    <lineage>
        <taxon>Bacteria</taxon>
        <taxon>Bacillati</taxon>
        <taxon>Actinomycetota</taxon>
        <taxon>Actinomycetes</taxon>
        <taxon>Mycobacteriales</taxon>
        <taxon>Gordoniaceae</taxon>
        <taxon>Gordonia</taxon>
    </lineage>
</organism>
<evidence type="ECO:0000313" key="2">
    <source>
        <dbReference type="EMBL" id="GAA3035021.1"/>
    </source>
</evidence>
<reference evidence="3" key="1">
    <citation type="journal article" date="2019" name="Int. J. Syst. Evol. Microbiol.">
        <title>The Global Catalogue of Microorganisms (GCM) 10K type strain sequencing project: providing services to taxonomists for standard genome sequencing and annotation.</title>
        <authorList>
            <consortium name="The Broad Institute Genomics Platform"/>
            <consortium name="The Broad Institute Genome Sequencing Center for Infectious Disease"/>
            <person name="Wu L."/>
            <person name="Ma J."/>
        </authorList>
    </citation>
    <scope>NUCLEOTIDE SEQUENCE [LARGE SCALE GENOMIC DNA]</scope>
    <source>
        <strain evidence="3">JCM 14234</strain>
    </source>
</reference>
<protein>
    <submittedName>
        <fullName evidence="2">DUF3515 domain-containing protein</fullName>
    </submittedName>
</protein>